<dbReference type="InterPro" id="IPR014875">
    <property type="entry name" value="Mor_transcription_activator"/>
</dbReference>
<dbReference type="Pfam" id="PF08765">
    <property type="entry name" value="Mor"/>
    <property type="match status" value="1"/>
</dbReference>
<dbReference type="RefSeq" id="WP_057705686.1">
    <property type="nucleotide sequence ID" value="NZ_JQCL01000033.1"/>
</dbReference>
<sequence>MENKIDIEMLSTFYRELNELLGTPAMLKFYQFYRGTQITLPVHLYDRKRVKAGLRAQYNGHNSNELAQKYGYSQRWVNNQVRHDK</sequence>
<proteinExistence type="predicted"/>
<feature type="domain" description="Mor transcription activator" evidence="1">
    <location>
        <begin position="16"/>
        <end position="80"/>
    </location>
</feature>
<dbReference type="PATRIC" id="fig|942150.3.peg.1984"/>
<dbReference type="AlphaFoldDB" id="A0A0R2MJL7"/>
<keyword evidence="3" id="KW-1185">Reference proteome</keyword>
<dbReference type="EMBL" id="JQCL01000033">
    <property type="protein sequence ID" value="KRO13893.1"/>
    <property type="molecule type" value="Genomic_DNA"/>
</dbReference>
<reference evidence="2 3" key="1">
    <citation type="journal article" date="2015" name="Genome Announc.">
        <title>Expanding the biotechnology potential of lactobacilli through comparative genomics of 213 strains and associated genera.</title>
        <authorList>
            <person name="Sun Z."/>
            <person name="Harris H.M."/>
            <person name="McCann A."/>
            <person name="Guo C."/>
            <person name="Argimon S."/>
            <person name="Zhang W."/>
            <person name="Yang X."/>
            <person name="Jeffery I.B."/>
            <person name="Cooney J.C."/>
            <person name="Kagawa T.F."/>
            <person name="Liu W."/>
            <person name="Song Y."/>
            <person name="Salvetti E."/>
            <person name="Wrobel A."/>
            <person name="Rasinkangas P."/>
            <person name="Parkhill J."/>
            <person name="Rea M.C."/>
            <person name="O'Sullivan O."/>
            <person name="Ritari J."/>
            <person name="Douillard F.P."/>
            <person name="Paul Ross R."/>
            <person name="Yang R."/>
            <person name="Briner A.E."/>
            <person name="Felis G.E."/>
            <person name="de Vos W.M."/>
            <person name="Barrangou R."/>
            <person name="Klaenhammer T.R."/>
            <person name="Caufield P.W."/>
            <person name="Cui Y."/>
            <person name="Zhang H."/>
            <person name="O'Toole P.W."/>
        </authorList>
    </citation>
    <scope>NUCLEOTIDE SEQUENCE [LARGE SCALE GENOMIC DNA]</scope>
    <source>
        <strain evidence="2 3">LMG 26013</strain>
    </source>
</reference>
<organism evidence="2 3">
    <name type="scientific">Lactiplantibacillus xiangfangensis</name>
    <dbReference type="NCBI Taxonomy" id="942150"/>
    <lineage>
        <taxon>Bacteria</taxon>
        <taxon>Bacillati</taxon>
        <taxon>Bacillota</taxon>
        <taxon>Bacilli</taxon>
        <taxon>Lactobacillales</taxon>
        <taxon>Lactobacillaceae</taxon>
        <taxon>Lactiplantibacillus</taxon>
    </lineage>
</organism>
<protein>
    <recommendedName>
        <fullName evidence="1">Mor transcription activator domain-containing protein</fullName>
    </recommendedName>
</protein>
<gene>
    <name evidence="2" type="ORF">IV64_GL001909</name>
</gene>
<dbReference type="Gene3D" id="1.10.10.60">
    <property type="entry name" value="Homeodomain-like"/>
    <property type="match status" value="1"/>
</dbReference>
<dbReference type="InterPro" id="IPR009057">
    <property type="entry name" value="Homeodomain-like_sf"/>
</dbReference>
<accession>A0A0R2MJL7</accession>
<evidence type="ECO:0000259" key="1">
    <source>
        <dbReference type="Pfam" id="PF08765"/>
    </source>
</evidence>
<dbReference type="STRING" id="942150.IV64_GL001909"/>
<evidence type="ECO:0000313" key="2">
    <source>
        <dbReference type="EMBL" id="KRO13893.1"/>
    </source>
</evidence>
<dbReference type="SUPFAM" id="SSF46689">
    <property type="entry name" value="Homeodomain-like"/>
    <property type="match status" value="1"/>
</dbReference>
<dbReference type="Proteomes" id="UP000051783">
    <property type="component" value="Unassembled WGS sequence"/>
</dbReference>
<comment type="caution">
    <text evidence="2">The sequence shown here is derived from an EMBL/GenBank/DDBJ whole genome shotgun (WGS) entry which is preliminary data.</text>
</comment>
<evidence type="ECO:0000313" key="3">
    <source>
        <dbReference type="Proteomes" id="UP000051783"/>
    </source>
</evidence>
<name>A0A0R2MJL7_9LACO</name>